<dbReference type="SUPFAM" id="SSF51905">
    <property type="entry name" value="FAD/NAD(P)-binding domain"/>
    <property type="match status" value="1"/>
</dbReference>
<dbReference type="PANTHER" id="PTHR48105">
    <property type="entry name" value="THIOREDOXIN REDUCTASE 1-RELATED-RELATED"/>
    <property type="match status" value="1"/>
</dbReference>
<dbReference type="AlphaFoldDB" id="A0A0U3WKY3"/>
<sequence length="326" mass="36598">MRKEKTIVIGGGPCGMACAIDLQEHGINPLIIEKANVVNTIYNFPTHQTFFSSSDKLEIGDMPFITEMKKPVRNQALAYYREVASRKNLRINSFEDVLRISSFDENTFSVETETAKGTYEKYIADNVIIATGYYDQPNKMNIPGEELPKVMHYFKEAHPYLGKNVTVIGGKNSAVDTTLELHKAGANITVLYRGDAYSKSIKPWILPEFDSLVRKNIVRMEFNAEVNEITHDKIVYTAENETKEIDNDFVFAMTGYKPDHTFLKNTGVSIDEESGRPYYDPETMETNVPGIYVAGVVAAGYNNNEIFIENGRYHGGIIANAIMSKG</sequence>
<evidence type="ECO:0000256" key="3">
    <source>
        <dbReference type="ARBA" id="ARBA00023002"/>
    </source>
</evidence>
<keyword evidence="2" id="KW-0285">Flavoprotein</keyword>
<dbReference type="OrthoDB" id="9778740at2"/>
<evidence type="ECO:0000313" key="4">
    <source>
        <dbReference type="EMBL" id="ALX50543.1"/>
    </source>
</evidence>
<dbReference type="GO" id="GO:0016491">
    <property type="term" value="F:oxidoreductase activity"/>
    <property type="evidence" value="ECO:0007669"/>
    <property type="project" value="UniProtKB-KW"/>
</dbReference>
<dbReference type="PRINTS" id="PR00368">
    <property type="entry name" value="FADPNR"/>
</dbReference>
<name>A0A0U3WKY3_9BACI</name>
<dbReference type="KEGG" id="lao:AOX59_04760"/>
<evidence type="ECO:0000256" key="2">
    <source>
        <dbReference type="ARBA" id="ARBA00022630"/>
    </source>
</evidence>
<evidence type="ECO:0000313" key="5">
    <source>
        <dbReference type="Proteomes" id="UP000050331"/>
    </source>
</evidence>
<dbReference type="InterPro" id="IPR036188">
    <property type="entry name" value="FAD/NAD-bd_sf"/>
</dbReference>
<dbReference type="PRINTS" id="PR00469">
    <property type="entry name" value="PNDRDTASEII"/>
</dbReference>
<protein>
    <submittedName>
        <fullName evidence="4">Uncharacterized protein</fullName>
    </submittedName>
</protein>
<gene>
    <name evidence="4" type="ORF">AOX59_04760</name>
</gene>
<dbReference type="Gene3D" id="3.50.50.60">
    <property type="entry name" value="FAD/NAD(P)-binding domain"/>
    <property type="match status" value="2"/>
</dbReference>
<organism evidence="4 5">
    <name type="scientific">Lentibacillus amyloliquefaciens</name>
    <dbReference type="NCBI Taxonomy" id="1472767"/>
    <lineage>
        <taxon>Bacteria</taxon>
        <taxon>Bacillati</taxon>
        <taxon>Bacillota</taxon>
        <taxon>Bacilli</taxon>
        <taxon>Bacillales</taxon>
        <taxon>Bacillaceae</taxon>
        <taxon>Lentibacillus</taxon>
    </lineage>
</organism>
<dbReference type="InterPro" id="IPR023856">
    <property type="entry name" value="Bdr"/>
</dbReference>
<dbReference type="InterPro" id="IPR050097">
    <property type="entry name" value="Ferredoxin-NADP_redctase_2"/>
</dbReference>
<keyword evidence="5" id="KW-1185">Reference proteome</keyword>
<dbReference type="Pfam" id="PF13738">
    <property type="entry name" value="Pyr_redox_3"/>
    <property type="match status" value="1"/>
</dbReference>
<reference evidence="4 5" key="1">
    <citation type="submission" date="2016-01" db="EMBL/GenBank/DDBJ databases">
        <title>Complete genome sequence of strain Lentibacillus amyloliquefaciens LAM0015T isolated from saline sediment.</title>
        <authorList>
            <person name="Wang J.-L."/>
            <person name="He M.-X."/>
        </authorList>
    </citation>
    <scope>NUCLEOTIDE SEQUENCE [LARGE SCALE GENOMIC DNA]</scope>
    <source>
        <strain evidence="4 5">LAM0015</strain>
    </source>
</reference>
<dbReference type="STRING" id="1472767.AOX59_04760"/>
<dbReference type="NCBIfam" id="TIGR04018">
    <property type="entry name" value="Bthiol_YpdA"/>
    <property type="match status" value="1"/>
</dbReference>
<accession>A0A0U3WKY3</accession>
<dbReference type="EMBL" id="CP013862">
    <property type="protein sequence ID" value="ALX50543.1"/>
    <property type="molecule type" value="Genomic_DNA"/>
</dbReference>
<comment type="cofactor">
    <cofactor evidence="1">
        <name>FAD</name>
        <dbReference type="ChEBI" id="CHEBI:57692"/>
    </cofactor>
</comment>
<proteinExistence type="predicted"/>
<evidence type="ECO:0000256" key="1">
    <source>
        <dbReference type="ARBA" id="ARBA00001974"/>
    </source>
</evidence>
<dbReference type="Proteomes" id="UP000050331">
    <property type="component" value="Chromosome"/>
</dbReference>
<keyword evidence="3" id="KW-0560">Oxidoreductase</keyword>
<dbReference type="RefSeq" id="WP_068448146.1">
    <property type="nucleotide sequence ID" value="NZ_CP013862.1"/>
</dbReference>